<feature type="transmembrane region" description="Helical" evidence="8">
    <location>
        <begin position="528"/>
        <end position="548"/>
    </location>
</feature>
<accession>D0NIG8</accession>
<dbReference type="OMA" id="LWPPAIR"/>
<evidence type="ECO:0000256" key="4">
    <source>
        <dbReference type="ARBA" id="ARBA00022989"/>
    </source>
</evidence>
<dbReference type="Gene3D" id="1.10.287.70">
    <property type="match status" value="1"/>
</dbReference>
<dbReference type="Gene3D" id="1.10.287.630">
    <property type="entry name" value="Helix hairpin bin"/>
    <property type="match status" value="1"/>
</dbReference>
<keyword evidence="2" id="KW-0813">Transport</keyword>
<organism evidence="10 11">
    <name type="scientific">Phytophthora infestans (strain T30-4)</name>
    <name type="common">Potato late blight agent</name>
    <dbReference type="NCBI Taxonomy" id="403677"/>
    <lineage>
        <taxon>Eukaryota</taxon>
        <taxon>Sar</taxon>
        <taxon>Stramenopiles</taxon>
        <taxon>Oomycota</taxon>
        <taxon>Peronosporomycetes</taxon>
        <taxon>Peronosporales</taxon>
        <taxon>Peronosporaceae</taxon>
        <taxon>Phytophthora</taxon>
    </lineage>
</organism>
<gene>
    <name evidence="10" type="ORF">PITG_11756</name>
</gene>
<dbReference type="SUPFAM" id="SSF51206">
    <property type="entry name" value="cAMP-binding domain-like"/>
    <property type="match status" value="2"/>
</dbReference>
<evidence type="ECO:0000313" key="10">
    <source>
        <dbReference type="EMBL" id="EEY59253.1"/>
    </source>
</evidence>
<keyword evidence="4 8" id="KW-1133">Transmembrane helix</keyword>
<feature type="compositionally biased region" description="Polar residues" evidence="7">
    <location>
        <begin position="180"/>
        <end position="192"/>
    </location>
</feature>
<dbReference type="FunFam" id="1.10.287.70:FF:000566">
    <property type="entry name" value="Uncharacterized protein"/>
    <property type="match status" value="2"/>
</dbReference>
<feature type="domain" description="Cyclic nucleotide-binding" evidence="9">
    <location>
        <begin position="814"/>
        <end position="956"/>
    </location>
</feature>
<dbReference type="PANTHER" id="PTHR10217">
    <property type="entry name" value="VOLTAGE AND LIGAND GATED POTASSIUM CHANNEL"/>
    <property type="match status" value="1"/>
</dbReference>
<dbReference type="GO" id="GO:0005886">
    <property type="term" value="C:plasma membrane"/>
    <property type="evidence" value="ECO:0007669"/>
    <property type="project" value="TreeGrafter"/>
</dbReference>
<dbReference type="eggNOG" id="KOG0498">
    <property type="taxonomic scope" value="Eukaryota"/>
</dbReference>
<feature type="transmembrane region" description="Helical" evidence="8">
    <location>
        <begin position="568"/>
        <end position="586"/>
    </location>
</feature>
<evidence type="ECO:0000256" key="7">
    <source>
        <dbReference type="SAM" id="MobiDB-lite"/>
    </source>
</evidence>
<sequence length="984" mass="111878">MKGLAVKAQYQLELDLHKTLRDLPAALHALVAIELYSGLLQPLPEFAPLSRAQLELVARALVLEIYLPGDNICETNRMGTRLHILKHGCAERVAPGTGLVYGALTDGALFGEFAFFIPGARRLFLVRAVRSCQVLQLHRRVWDRLWPPAIRAQVEQSVLAVNFYIKNDSPVPSLGPTRPSIASTSRRTNGSGATALLPPAIRTPVVSFRRRLSASDTSRISANADTMNSYRDVLESFRSTRENNVAPNASAESLSPLARLSADTELRWKKHEKRLRAIQLFYVTWGHVRDDLRRLREAEGGTRRVTQRRVSICYITAKARAPIKRRHSIQSDPVDQRSKFMLSPSEVRILQDRMGSLDNKTRPAYPTMLAQTATSRTRSIRIAKSLWSRWKRHMRSEKVTPFVSTTKATEALAVLSSPYSIWAAPTPRTARIEQNSRFRDVWASIMLIVTLYYLIAIPLQIGFLDGVLNQTQHESSVIAWFTAEYLMADVACVVDFILHRNYFVYQTSNGESVTDPERIARHYWHHGWYLVDVLSILPVELIMLGLVVGLREAGYAPPPATTSQWPLLFSPLGGLVNWHTFAFLRINRFLRIVHLRPLSDRLQRFLLYDRRLRRLTPGTCYLIRLAFDFLLGTHWLSCLFYGVSYLVYDEGEQSWLTTPDMLAFGDRVRTLADIRELPLIQSYLRTSHFSIGAITTVCYGDIVPMNVHETLVTMAVIFISVGIFSMLSGGFYKYFDMELGRRAEYEGKVAQVGLYLRFHRFPSDTWRQMQVYFALSWRESRGRRERELLRGLPPSVRHDLAQHVHASLLKNVALFTRCDPAFARAIVAALQHEFFVRNDVIIQRGDMERSLYIVESGMVLISAVRKRQIQSGTDGFWVQKSVRASARMPLGGAHVPTGTVSDINKQTEREEKIYKGPFDYFGERSLLFGTPRNATCMALCVTSLFVLTSPRFEAILDEFPHERSNSVSAWVMTRVPATKLKTAE</sequence>
<dbReference type="InterPro" id="IPR005821">
    <property type="entry name" value="Ion_trans_dom"/>
</dbReference>
<evidence type="ECO:0000256" key="2">
    <source>
        <dbReference type="ARBA" id="ARBA00022448"/>
    </source>
</evidence>
<protein>
    <submittedName>
        <fullName evidence="10">Voltage-gated Ion Channel (VIC) Superfamily</fullName>
    </submittedName>
</protein>
<evidence type="ECO:0000256" key="5">
    <source>
        <dbReference type="ARBA" id="ARBA00023065"/>
    </source>
</evidence>
<dbReference type="KEGG" id="pif:PITG_11756"/>
<feature type="domain" description="Cyclic nucleotide-binding" evidence="9">
    <location>
        <begin position="45"/>
        <end position="145"/>
    </location>
</feature>
<name>D0NIG8_PHYIT</name>
<evidence type="ECO:0000256" key="3">
    <source>
        <dbReference type="ARBA" id="ARBA00022692"/>
    </source>
</evidence>
<feature type="transmembrane region" description="Helical" evidence="8">
    <location>
        <begin position="621"/>
        <end position="648"/>
    </location>
</feature>
<dbReference type="Pfam" id="PF00520">
    <property type="entry name" value="Ion_trans"/>
    <property type="match status" value="1"/>
</dbReference>
<feature type="region of interest" description="Disordered" evidence="7">
    <location>
        <begin position="175"/>
        <end position="194"/>
    </location>
</feature>
<feature type="transmembrane region" description="Helical" evidence="8">
    <location>
        <begin position="441"/>
        <end position="461"/>
    </location>
</feature>
<keyword evidence="6 8" id="KW-0472">Membrane</keyword>
<dbReference type="Proteomes" id="UP000006643">
    <property type="component" value="Unassembled WGS sequence"/>
</dbReference>
<proteinExistence type="predicted"/>
<dbReference type="CDD" id="cd00038">
    <property type="entry name" value="CAP_ED"/>
    <property type="match status" value="2"/>
</dbReference>
<evidence type="ECO:0000256" key="6">
    <source>
        <dbReference type="ARBA" id="ARBA00023136"/>
    </source>
</evidence>
<dbReference type="PROSITE" id="PS50042">
    <property type="entry name" value="CNMP_BINDING_3"/>
    <property type="match status" value="2"/>
</dbReference>
<dbReference type="OrthoDB" id="119897at2759"/>
<dbReference type="InterPro" id="IPR014710">
    <property type="entry name" value="RmlC-like_jellyroll"/>
</dbReference>
<evidence type="ECO:0000259" key="9">
    <source>
        <dbReference type="PROSITE" id="PS50042"/>
    </source>
</evidence>
<dbReference type="SUPFAM" id="SSF81324">
    <property type="entry name" value="Voltage-gated potassium channels"/>
    <property type="match status" value="1"/>
</dbReference>
<dbReference type="PANTHER" id="PTHR10217:SF435">
    <property type="entry name" value="POTASSIUM VOLTAGE-GATED CHANNEL PROTEIN EAG"/>
    <property type="match status" value="1"/>
</dbReference>
<feature type="transmembrane region" description="Helical" evidence="8">
    <location>
        <begin position="477"/>
        <end position="498"/>
    </location>
</feature>
<dbReference type="InParanoid" id="D0NIG8"/>
<dbReference type="HOGENOM" id="CLU_330815_0_0_1"/>
<dbReference type="InterPro" id="IPR050818">
    <property type="entry name" value="KCNH_animal-type"/>
</dbReference>
<evidence type="ECO:0000313" key="11">
    <source>
        <dbReference type="Proteomes" id="UP000006643"/>
    </source>
</evidence>
<dbReference type="InterPro" id="IPR018490">
    <property type="entry name" value="cNMP-bd_dom_sf"/>
</dbReference>
<comment type="subcellular location">
    <subcellularLocation>
        <location evidence="1">Membrane</location>
        <topology evidence="1">Multi-pass membrane protein</topology>
    </subcellularLocation>
</comment>
<reference evidence="11" key="1">
    <citation type="journal article" date="2009" name="Nature">
        <title>Genome sequence and analysis of the Irish potato famine pathogen Phytophthora infestans.</title>
        <authorList>
            <consortium name="The Broad Institute Genome Sequencing Platform"/>
            <person name="Haas B.J."/>
            <person name="Kamoun S."/>
            <person name="Zody M.C."/>
            <person name="Jiang R.H."/>
            <person name="Handsaker R.E."/>
            <person name="Cano L.M."/>
            <person name="Grabherr M."/>
            <person name="Kodira C.D."/>
            <person name="Raffaele S."/>
            <person name="Torto-Alalibo T."/>
            <person name="Bozkurt T.O."/>
            <person name="Ah-Fong A.M."/>
            <person name="Alvarado L."/>
            <person name="Anderson V.L."/>
            <person name="Armstrong M.R."/>
            <person name="Avrova A."/>
            <person name="Baxter L."/>
            <person name="Beynon J."/>
            <person name="Boevink P.C."/>
            <person name="Bollmann S.R."/>
            <person name="Bos J.I."/>
            <person name="Bulone V."/>
            <person name="Cai G."/>
            <person name="Cakir C."/>
            <person name="Carrington J.C."/>
            <person name="Chawner M."/>
            <person name="Conti L."/>
            <person name="Costanzo S."/>
            <person name="Ewan R."/>
            <person name="Fahlgren N."/>
            <person name="Fischbach M.A."/>
            <person name="Fugelstad J."/>
            <person name="Gilroy E.M."/>
            <person name="Gnerre S."/>
            <person name="Green P.J."/>
            <person name="Grenville-Briggs L.J."/>
            <person name="Griffith J."/>
            <person name="Grunwald N.J."/>
            <person name="Horn K."/>
            <person name="Horner N.R."/>
            <person name="Hu C.H."/>
            <person name="Huitema E."/>
            <person name="Jeong D.H."/>
            <person name="Jones A.M."/>
            <person name="Jones J.D."/>
            <person name="Jones R.W."/>
            <person name="Karlsson E.K."/>
            <person name="Kunjeti S.G."/>
            <person name="Lamour K."/>
            <person name="Liu Z."/>
            <person name="Ma L."/>
            <person name="Maclean D."/>
            <person name="Chibucos M.C."/>
            <person name="McDonald H."/>
            <person name="McWalters J."/>
            <person name="Meijer H.J."/>
            <person name="Morgan W."/>
            <person name="Morris P.F."/>
            <person name="Munro C.A."/>
            <person name="O'Neill K."/>
            <person name="Ospina-Giraldo M."/>
            <person name="Pinzon A."/>
            <person name="Pritchard L."/>
            <person name="Ramsahoye B."/>
            <person name="Ren Q."/>
            <person name="Restrepo S."/>
            <person name="Roy S."/>
            <person name="Sadanandom A."/>
            <person name="Savidor A."/>
            <person name="Schornack S."/>
            <person name="Schwartz D.C."/>
            <person name="Schumann U.D."/>
            <person name="Schwessinger B."/>
            <person name="Seyer L."/>
            <person name="Sharpe T."/>
            <person name="Silvar C."/>
            <person name="Song J."/>
            <person name="Studholme D.J."/>
            <person name="Sykes S."/>
            <person name="Thines M."/>
            <person name="van de Vondervoort P.J."/>
            <person name="Phuntumart V."/>
            <person name="Wawra S."/>
            <person name="Weide R."/>
            <person name="Win J."/>
            <person name="Young C."/>
            <person name="Zhou S."/>
            <person name="Fry W."/>
            <person name="Meyers B.C."/>
            <person name="van West P."/>
            <person name="Ristaino J."/>
            <person name="Govers F."/>
            <person name="Birch P.R."/>
            <person name="Whisson S.C."/>
            <person name="Judelson H.S."/>
            <person name="Nusbaum C."/>
        </authorList>
    </citation>
    <scope>NUCLEOTIDE SEQUENCE [LARGE SCALE GENOMIC DNA]</scope>
    <source>
        <strain evidence="11">T30-4</strain>
    </source>
</reference>
<dbReference type="SMART" id="SM00100">
    <property type="entry name" value="cNMP"/>
    <property type="match status" value="2"/>
</dbReference>
<dbReference type="RefSeq" id="XP_002901267.1">
    <property type="nucleotide sequence ID" value="XM_002901221.1"/>
</dbReference>
<dbReference type="EMBL" id="DS028139">
    <property type="protein sequence ID" value="EEY59253.1"/>
    <property type="molecule type" value="Genomic_DNA"/>
</dbReference>
<evidence type="ECO:0000256" key="1">
    <source>
        <dbReference type="ARBA" id="ARBA00004141"/>
    </source>
</evidence>
<dbReference type="Pfam" id="PF00027">
    <property type="entry name" value="cNMP_binding"/>
    <property type="match status" value="1"/>
</dbReference>
<dbReference type="GeneID" id="9470787"/>
<dbReference type="Gene3D" id="2.60.120.10">
    <property type="entry name" value="Jelly Rolls"/>
    <property type="match status" value="2"/>
</dbReference>
<dbReference type="GO" id="GO:0042391">
    <property type="term" value="P:regulation of membrane potential"/>
    <property type="evidence" value="ECO:0007669"/>
    <property type="project" value="TreeGrafter"/>
</dbReference>
<dbReference type="AlphaFoldDB" id="D0NIG8"/>
<keyword evidence="5" id="KW-0406">Ion transport</keyword>
<feature type="transmembrane region" description="Helical" evidence="8">
    <location>
        <begin position="711"/>
        <end position="732"/>
    </location>
</feature>
<evidence type="ECO:0000256" key="8">
    <source>
        <dbReference type="SAM" id="Phobius"/>
    </source>
</evidence>
<keyword evidence="3 8" id="KW-0812">Transmembrane</keyword>
<keyword evidence="11" id="KW-1185">Reference proteome</keyword>
<dbReference type="VEuPathDB" id="FungiDB:PITG_11756"/>
<dbReference type="InterPro" id="IPR000595">
    <property type="entry name" value="cNMP-bd_dom"/>
</dbReference>
<dbReference type="GO" id="GO:0005249">
    <property type="term" value="F:voltage-gated potassium channel activity"/>
    <property type="evidence" value="ECO:0007669"/>
    <property type="project" value="TreeGrafter"/>
</dbReference>